<dbReference type="InterPro" id="IPR013249">
    <property type="entry name" value="RNA_pol_sigma70_r4_t2"/>
</dbReference>
<dbReference type="CDD" id="cd06171">
    <property type="entry name" value="Sigma70_r4"/>
    <property type="match status" value="1"/>
</dbReference>
<feature type="domain" description="RNA polymerase sigma-70 region 2" evidence="7">
    <location>
        <begin position="15"/>
        <end position="82"/>
    </location>
</feature>
<dbReference type="InterPro" id="IPR013324">
    <property type="entry name" value="RNA_pol_sigma_r3/r4-like"/>
</dbReference>
<organism evidence="9 10">
    <name type="scientific">Aquipluma nitroreducens</name>
    <dbReference type="NCBI Taxonomy" id="2010828"/>
    <lineage>
        <taxon>Bacteria</taxon>
        <taxon>Pseudomonadati</taxon>
        <taxon>Bacteroidota</taxon>
        <taxon>Bacteroidia</taxon>
        <taxon>Marinilabiliales</taxon>
        <taxon>Prolixibacteraceae</taxon>
        <taxon>Aquipluma</taxon>
    </lineage>
</organism>
<dbReference type="Proteomes" id="UP001193389">
    <property type="component" value="Chromosome"/>
</dbReference>
<dbReference type="InterPro" id="IPR007627">
    <property type="entry name" value="RNA_pol_sigma70_r2"/>
</dbReference>
<dbReference type="Pfam" id="PF04542">
    <property type="entry name" value="Sigma70_r2"/>
    <property type="match status" value="1"/>
</dbReference>
<protein>
    <recommendedName>
        <fullName evidence="6">RNA polymerase sigma factor</fullName>
    </recommendedName>
</protein>
<comment type="similarity">
    <text evidence="1 6">Belongs to the sigma-70 factor family. ECF subfamily.</text>
</comment>
<dbReference type="InterPro" id="IPR013325">
    <property type="entry name" value="RNA_pol_sigma_r2"/>
</dbReference>
<keyword evidence="2 6" id="KW-0805">Transcription regulation</keyword>
<keyword evidence="5 6" id="KW-0804">Transcription</keyword>
<reference evidence="9" key="1">
    <citation type="journal article" date="2020" name="Int. J. Syst. Evol. Microbiol.">
        <title>Aquipluma nitroreducens gen. nov. sp. nov., a novel facultatively anaerobic bacterium isolated from a freshwater lake.</title>
        <authorList>
            <person name="Watanabe M."/>
            <person name="Kojima H."/>
            <person name="Fukui M."/>
        </authorList>
    </citation>
    <scope>NUCLEOTIDE SEQUENCE</scope>
    <source>
        <strain evidence="9">MeG22</strain>
    </source>
</reference>
<evidence type="ECO:0000313" key="10">
    <source>
        <dbReference type="Proteomes" id="UP001193389"/>
    </source>
</evidence>
<sequence length="184" mass="22078">MKELKKGDHFAFEKIFERYSKQLFQFSLSYLKSEEAAEDIVQEVFIKIWNNRKELKTDTSFQSYLFTIALNSIRKYFNQLSRLNELKHDILFDSSGLKSDFDDRSDYQAMLDKLEELIKQMPEKRKEVFIKKKIEEKSLKEISEELNISTKTVEYHITEAMRFLKSEFDKLQIQGLIFFHLFIG</sequence>
<dbReference type="EMBL" id="AP018694">
    <property type="protein sequence ID" value="BBE20405.1"/>
    <property type="molecule type" value="Genomic_DNA"/>
</dbReference>
<evidence type="ECO:0000256" key="5">
    <source>
        <dbReference type="ARBA" id="ARBA00023163"/>
    </source>
</evidence>
<dbReference type="NCBIfam" id="TIGR02985">
    <property type="entry name" value="Sig70_bacteroi1"/>
    <property type="match status" value="1"/>
</dbReference>
<evidence type="ECO:0000256" key="4">
    <source>
        <dbReference type="ARBA" id="ARBA00023125"/>
    </source>
</evidence>
<name>A0A5K7SFZ1_9BACT</name>
<gene>
    <name evidence="9" type="ORF">AQPE_4597</name>
</gene>
<dbReference type="AlphaFoldDB" id="A0A5K7SFZ1"/>
<keyword evidence="10" id="KW-1185">Reference proteome</keyword>
<dbReference type="NCBIfam" id="TIGR02937">
    <property type="entry name" value="sigma70-ECF"/>
    <property type="match status" value="1"/>
</dbReference>
<feature type="domain" description="RNA polymerase sigma factor 70 region 4 type 2" evidence="8">
    <location>
        <begin position="112"/>
        <end position="164"/>
    </location>
</feature>
<dbReference type="GO" id="GO:0006352">
    <property type="term" value="P:DNA-templated transcription initiation"/>
    <property type="evidence" value="ECO:0007669"/>
    <property type="project" value="InterPro"/>
</dbReference>
<dbReference type="Gene3D" id="1.10.1740.10">
    <property type="match status" value="1"/>
</dbReference>
<dbReference type="RefSeq" id="WP_318348554.1">
    <property type="nucleotide sequence ID" value="NZ_AP018694.1"/>
</dbReference>
<proteinExistence type="inferred from homology"/>
<dbReference type="PROSITE" id="PS01063">
    <property type="entry name" value="SIGMA70_ECF"/>
    <property type="match status" value="1"/>
</dbReference>
<dbReference type="InterPro" id="IPR014284">
    <property type="entry name" value="RNA_pol_sigma-70_dom"/>
</dbReference>
<keyword evidence="3 6" id="KW-0731">Sigma factor</keyword>
<dbReference type="GO" id="GO:0003677">
    <property type="term" value="F:DNA binding"/>
    <property type="evidence" value="ECO:0007669"/>
    <property type="project" value="UniProtKB-KW"/>
</dbReference>
<dbReference type="InterPro" id="IPR036388">
    <property type="entry name" value="WH-like_DNA-bd_sf"/>
</dbReference>
<evidence type="ECO:0000256" key="2">
    <source>
        <dbReference type="ARBA" id="ARBA00023015"/>
    </source>
</evidence>
<evidence type="ECO:0000259" key="8">
    <source>
        <dbReference type="Pfam" id="PF08281"/>
    </source>
</evidence>
<keyword evidence="4 6" id="KW-0238">DNA-binding</keyword>
<dbReference type="SUPFAM" id="SSF88946">
    <property type="entry name" value="Sigma2 domain of RNA polymerase sigma factors"/>
    <property type="match status" value="1"/>
</dbReference>
<dbReference type="InterPro" id="IPR014327">
    <property type="entry name" value="RNA_pol_sigma70_bacteroid"/>
</dbReference>
<dbReference type="InterPro" id="IPR000838">
    <property type="entry name" value="RNA_pol_sigma70_ECF_CS"/>
</dbReference>
<accession>A0A5K7SFZ1</accession>
<dbReference type="KEGG" id="anf:AQPE_4597"/>
<evidence type="ECO:0000313" key="9">
    <source>
        <dbReference type="EMBL" id="BBE20405.1"/>
    </source>
</evidence>
<dbReference type="Gene3D" id="1.10.10.10">
    <property type="entry name" value="Winged helix-like DNA-binding domain superfamily/Winged helix DNA-binding domain"/>
    <property type="match status" value="1"/>
</dbReference>
<dbReference type="Pfam" id="PF08281">
    <property type="entry name" value="Sigma70_r4_2"/>
    <property type="match status" value="1"/>
</dbReference>
<evidence type="ECO:0000256" key="3">
    <source>
        <dbReference type="ARBA" id="ARBA00023082"/>
    </source>
</evidence>
<evidence type="ECO:0000256" key="6">
    <source>
        <dbReference type="RuleBase" id="RU000716"/>
    </source>
</evidence>
<dbReference type="SUPFAM" id="SSF88659">
    <property type="entry name" value="Sigma3 and sigma4 domains of RNA polymerase sigma factors"/>
    <property type="match status" value="1"/>
</dbReference>
<dbReference type="PANTHER" id="PTHR43133">
    <property type="entry name" value="RNA POLYMERASE ECF-TYPE SIGMA FACTO"/>
    <property type="match status" value="1"/>
</dbReference>
<dbReference type="GO" id="GO:0016987">
    <property type="term" value="F:sigma factor activity"/>
    <property type="evidence" value="ECO:0007669"/>
    <property type="project" value="UniProtKB-KW"/>
</dbReference>
<evidence type="ECO:0000259" key="7">
    <source>
        <dbReference type="Pfam" id="PF04542"/>
    </source>
</evidence>
<dbReference type="InterPro" id="IPR039425">
    <property type="entry name" value="RNA_pol_sigma-70-like"/>
</dbReference>
<evidence type="ECO:0000256" key="1">
    <source>
        <dbReference type="ARBA" id="ARBA00010641"/>
    </source>
</evidence>
<dbReference type="PANTHER" id="PTHR43133:SF46">
    <property type="entry name" value="RNA POLYMERASE SIGMA-70 FACTOR ECF SUBFAMILY"/>
    <property type="match status" value="1"/>
</dbReference>